<dbReference type="PANTHER" id="PTHR34822:SF1">
    <property type="entry name" value="GRPB FAMILY PROTEIN"/>
    <property type="match status" value="1"/>
</dbReference>
<dbReference type="Pfam" id="PF04229">
    <property type="entry name" value="GrpB"/>
    <property type="match status" value="1"/>
</dbReference>
<dbReference type="EMBL" id="QOUX01000001">
    <property type="protein sequence ID" value="RXJ04574.1"/>
    <property type="molecule type" value="Genomic_DNA"/>
</dbReference>
<dbReference type="InterPro" id="IPR007344">
    <property type="entry name" value="GrpB/CoaE"/>
</dbReference>
<dbReference type="RefSeq" id="WP_129076924.1">
    <property type="nucleotide sequence ID" value="NZ_QOUX01000001.1"/>
</dbReference>
<dbReference type="Proteomes" id="UP000290649">
    <property type="component" value="Unassembled WGS sequence"/>
</dbReference>
<sequence>MLGLKKGEVKLVDYSDRWKKLFEEECDLLHSIIGKHTKDIQHFGSTAIHGIQAKPMIDILVGVESLRMVEHFDQQRLKEIGYYHLPRVQIERKVVFAKFSNLETLTKTHVMHVVEYGGSWWQEHIFFRNYLNAHQEAAIEYEALKKRLARTYPNDERSYTDEKKRFVDDILMRRAVND</sequence>
<dbReference type="InterPro" id="IPR043519">
    <property type="entry name" value="NT_sf"/>
</dbReference>
<name>A0A4Q0VXZ0_9BACI</name>
<organism evidence="1 2">
    <name type="scientific">Anaerobacillus alkaliphilus</name>
    <dbReference type="NCBI Taxonomy" id="1548597"/>
    <lineage>
        <taxon>Bacteria</taxon>
        <taxon>Bacillati</taxon>
        <taxon>Bacillota</taxon>
        <taxon>Bacilli</taxon>
        <taxon>Bacillales</taxon>
        <taxon>Bacillaceae</taxon>
        <taxon>Anaerobacillus</taxon>
    </lineage>
</organism>
<dbReference type="OrthoDB" id="9799092at2"/>
<dbReference type="Gene3D" id="3.30.460.10">
    <property type="entry name" value="Beta Polymerase, domain 2"/>
    <property type="match status" value="1"/>
</dbReference>
<comment type="caution">
    <text evidence="1">The sequence shown here is derived from an EMBL/GenBank/DDBJ whole genome shotgun (WGS) entry which is preliminary data.</text>
</comment>
<proteinExistence type="predicted"/>
<gene>
    <name evidence="1" type="ORF">DS745_04095</name>
</gene>
<dbReference type="SUPFAM" id="SSF81301">
    <property type="entry name" value="Nucleotidyltransferase"/>
    <property type="match status" value="1"/>
</dbReference>
<evidence type="ECO:0000313" key="1">
    <source>
        <dbReference type="EMBL" id="RXJ04574.1"/>
    </source>
</evidence>
<dbReference type="PANTHER" id="PTHR34822">
    <property type="entry name" value="GRPB DOMAIN PROTEIN (AFU_ORTHOLOGUE AFUA_1G01530)"/>
    <property type="match status" value="1"/>
</dbReference>
<protein>
    <submittedName>
        <fullName evidence="1">GrpB family protein</fullName>
    </submittedName>
</protein>
<dbReference type="AlphaFoldDB" id="A0A4Q0VXZ0"/>
<evidence type="ECO:0000313" key="2">
    <source>
        <dbReference type="Proteomes" id="UP000290649"/>
    </source>
</evidence>
<keyword evidence="2" id="KW-1185">Reference proteome</keyword>
<accession>A0A4Q0VXZ0</accession>
<reference evidence="1 2" key="1">
    <citation type="journal article" date="2019" name="Int. J. Syst. Evol. Microbiol.">
        <title>Anaerobacillus alkaliphilus sp. nov., a novel alkaliphilic and moderately halophilic bacterium.</title>
        <authorList>
            <person name="Borsodi A.K."/>
            <person name="Aszalos J.M."/>
            <person name="Bihari P."/>
            <person name="Nagy I."/>
            <person name="Schumann P."/>
            <person name="Sproer C."/>
            <person name="Kovacs A.L."/>
            <person name="Boka K."/>
            <person name="Dobosy P."/>
            <person name="Ovari M."/>
            <person name="Szili-Kovacs T."/>
            <person name="Toth E."/>
        </authorList>
    </citation>
    <scope>NUCLEOTIDE SEQUENCE [LARGE SCALE GENOMIC DNA]</scope>
    <source>
        <strain evidence="1 2">B16-10</strain>
    </source>
</reference>